<gene>
    <name evidence="4" type="ORF">NCTC12227_00804</name>
</gene>
<evidence type="ECO:0000256" key="2">
    <source>
        <dbReference type="SAM" id="MobiDB-lite"/>
    </source>
</evidence>
<name>A0A1X3CL41_9NEIS</name>
<feature type="coiled-coil region" evidence="1">
    <location>
        <begin position="114"/>
        <end position="171"/>
    </location>
</feature>
<feature type="signal peptide" evidence="3">
    <location>
        <begin position="1"/>
        <end position="23"/>
    </location>
</feature>
<dbReference type="RefSeq" id="WP_085389862.1">
    <property type="nucleotide sequence ID" value="NZ_LR134440.1"/>
</dbReference>
<dbReference type="EMBL" id="LR134516">
    <property type="protein sequence ID" value="VEJ21079.1"/>
    <property type="molecule type" value="Genomic_DNA"/>
</dbReference>
<evidence type="ECO:0000313" key="5">
    <source>
        <dbReference type="Proteomes" id="UP000268229"/>
    </source>
</evidence>
<keyword evidence="5" id="KW-1185">Reference proteome</keyword>
<feature type="compositionally biased region" description="Low complexity" evidence="2">
    <location>
        <begin position="93"/>
        <end position="105"/>
    </location>
</feature>
<evidence type="ECO:0000313" key="4">
    <source>
        <dbReference type="EMBL" id="VEJ21079.1"/>
    </source>
</evidence>
<dbReference type="KEGG" id="nani:NCTC12227_00804"/>
<protein>
    <submittedName>
        <fullName evidence="4">Periplasmic protein</fullName>
    </submittedName>
</protein>
<keyword evidence="1" id="KW-0175">Coiled coil</keyword>
<reference evidence="4 5" key="1">
    <citation type="submission" date="2018-12" db="EMBL/GenBank/DDBJ databases">
        <authorList>
            <consortium name="Pathogen Informatics"/>
        </authorList>
    </citation>
    <scope>NUCLEOTIDE SEQUENCE [LARGE SCALE GENOMIC DNA]</scope>
    <source>
        <strain evidence="4 5">NCTC12227</strain>
    </source>
</reference>
<dbReference type="AlphaFoldDB" id="A0A1X3CL41"/>
<sequence>MKKLFGVSTFILLSAASIQTAYASKIYTCVINGEVTYTSRPSGNCNRADLPAIGRYSNSRYNEPQPARVERESPQESRKAYVKSKLTKPSQQATAPARPAPAYAPKLSANNSRRSILEQELNNERKALSDAQQSLADARAAQNGTINQQLISQLQGNVLDRQQNIQALQRELGRM</sequence>
<dbReference type="OrthoDB" id="8601928at2"/>
<accession>A0A1X3CL41</accession>
<feature type="region of interest" description="Disordered" evidence="2">
    <location>
        <begin position="56"/>
        <end position="111"/>
    </location>
</feature>
<feature type="chain" id="PRO_5030037448" evidence="3">
    <location>
        <begin position="24"/>
        <end position="175"/>
    </location>
</feature>
<feature type="compositionally biased region" description="Basic and acidic residues" evidence="2">
    <location>
        <begin position="68"/>
        <end position="79"/>
    </location>
</feature>
<evidence type="ECO:0000256" key="1">
    <source>
        <dbReference type="SAM" id="Coils"/>
    </source>
</evidence>
<dbReference type="STRING" id="326522.BWD08_04050"/>
<keyword evidence="3" id="KW-0732">Signal</keyword>
<proteinExistence type="predicted"/>
<organism evidence="4 5">
    <name type="scientific">Neisseria animaloris</name>
    <dbReference type="NCBI Taxonomy" id="326522"/>
    <lineage>
        <taxon>Bacteria</taxon>
        <taxon>Pseudomonadati</taxon>
        <taxon>Pseudomonadota</taxon>
        <taxon>Betaproteobacteria</taxon>
        <taxon>Neisseriales</taxon>
        <taxon>Neisseriaceae</taxon>
        <taxon>Neisseria</taxon>
    </lineage>
</organism>
<evidence type="ECO:0000256" key="3">
    <source>
        <dbReference type="SAM" id="SignalP"/>
    </source>
</evidence>
<dbReference type="Proteomes" id="UP000268229">
    <property type="component" value="Chromosome"/>
</dbReference>